<feature type="non-terminal residue" evidence="2">
    <location>
        <position position="171"/>
    </location>
</feature>
<feature type="compositionally biased region" description="Acidic residues" evidence="1">
    <location>
        <begin position="160"/>
        <end position="171"/>
    </location>
</feature>
<reference evidence="2 3" key="1">
    <citation type="submission" date="2020-04" db="EMBL/GenBank/DDBJ databases">
        <title>Perkinsus olseni comparative genomics.</title>
        <authorList>
            <person name="Bogema D.R."/>
        </authorList>
    </citation>
    <scope>NUCLEOTIDE SEQUENCE [LARGE SCALE GENOMIC DNA]</scope>
    <source>
        <strain evidence="2 3">ATCC PRA-207</strain>
    </source>
</reference>
<dbReference type="EMBL" id="JABANO010040997">
    <property type="protein sequence ID" value="KAF4681071.1"/>
    <property type="molecule type" value="Genomic_DNA"/>
</dbReference>
<feature type="region of interest" description="Disordered" evidence="1">
    <location>
        <begin position="127"/>
        <end position="171"/>
    </location>
</feature>
<evidence type="ECO:0000313" key="2">
    <source>
        <dbReference type="EMBL" id="KAF4681071.1"/>
    </source>
</evidence>
<feature type="compositionally biased region" description="Polar residues" evidence="1">
    <location>
        <begin position="138"/>
        <end position="154"/>
    </location>
</feature>
<evidence type="ECO:0000256" key="1">
    <source>
        <dbReference type="SAM" id="MobiDB-lite"/>
    </source>
</evidence>
<name>A0A7J6NDQ9_PEROL</name>
<organism evidence="2 3">
    <name type="scientific">Perkinsus olseni</name>
    <name type="common">Perkinsus atlanticus</name>
    <dbReference type="NCBI Taxonomy" id="32597"/>
    <lineage>
        <taxon>Eukaryota</taxon>
        <taxon>Sar</taxon>
        <taxon>Alveolata</taxon>
        <taxon>Perkinsozoa</taxon>
        <taxon>Perkinsea</taxon>
        <taxon>Perkinsida</taxon>
        <taxon>Perkinsidae</taxon>
        <taxon>Perkinsus</taxon>
    </lineage>
</organism>
<dbReference type="AlphaFoldDB" id="A0A7J6NDQ9"/>
<feature type="non-terminal residue" evidence="2">
    <location>
        <position position="1"/>
    </location>
</feature>
<sequence length="171" mass="19238">GALERKCEMKIEQKLEEVQRKGRELDKIMAASQKWVEEGVQANKASMDAMLRLKADELQQREEKLLADCREASGRVEVSTNELVQKSRAEILAEVHLEIMEVERRISTCAAGKTEEIGRVEERLGKLEGEMKKRRTSGHSSSGRVVTITTSTPSLGDDPSSSEDSYDEMQR</sequence>
<keyword evidence="3" id="KW-1185">Reference proteome</keyword>
<gene>
    <name evidence="2" type="ORF">FOZ63_015722</name>
</gene>
<comment type="caution">
    <text evidence="2">The sequence shown here is derived from an EMBL/GenBank/DDBJ whole genome shotgun (WGS) entry which is preliminary data.</text>
</comment>
<evidence type="ECO:0000313" key="3">
    <source>
        <dbReference type="Proteomes" id="UP000553632"/>
    </source>
</evidence>
<protein>
    <submittedName>
        <fullName evidence="2">Uncharacterized protein</fullName>
    </submittedName>
</protein>
<accession>A0A7J6NDQ9</accession>
<proteinExistence type="predicted"/>
<dbReference type="Proteomes" id="UP000553632">
    <property type="component" value="Unassembled WGS sequence"/>
</dbReference>